<feature type="transmembrane region" description="Helical" evidence="1">
    <location>
        <begin position="22"/>
        <end position="43"/>
    </location>
</feature>
<keyword evidence="1" id="KW-0812">Transmembrane</keyword>
<name>A0A178FA44_TRIVO</name>
<dbReference type="EMBL" id="LHPN01000015">
    <property type="protein sequence ID" value="OAL69321.1"/>
    <property type="molecule type" value="Genomic_DNA"/>
</dbReference>
<sequence>MELTTPRAFPGSKGEMEGLRVVVAYVVLFRTSVVVGAHGTAMLDTGRRGNELYDGPKAECRHCIFRTPPNPRTQTQDMRKTCGNIITLGTQTNLLQQDKDLR</sequence>
<keyword evidence="3" id="KW-1185">Reference proteome</keyword>
<evidence type="ECO:0000313" key="3">
    <source>
        <dbReference type="Proteomes" id="UP000243519"/>
    </source>
</evidence>
<comment type="caution">
    <text evidence="2">The sequence shown here is derived from an EMBL/GenBank/DDBJ whole genome shotgun (WGS) entry which is preliminary data.</text>
</comment>
<reference evidence="2 3" key="1">
    <citation type="submission" date="2016-05" db="EMBL/GenBank/DDBJ databases">
        <title>Genome sequencing of Trichophyton violaceum CMCC(F)T3l isolated from hair.</title>
        <authorList>
            <person name="Zhan P."/>
            <person name="Tao Y."/>
            <person name="Liu W."/>
        </authorList>
    </citation>
    <scope>NUCLEOTIDE SEQUENCE [LARGE SCALE GENOMIC DNA]</scope>
    <source>
        <strain evidence="3">CMCC(F)T3l</strain>
    </source>
</reference>
<evidence type="ECO:0000313" key="2">
    <source>
        <dbReference type="EMBL" id="OAL69321.1"/>
    </source>
</evidence>
<proteinExistence type="predicted"/>
<dbReference type="AlphaFoldDB" id="A0A178FA44"/>
<protein>
    <submittedName>
        <fullName evidence="2">Uncharacterized protein</fullName>
    </submittedName>
</protein>
<keyword evidence="1" id="KW-1133">Transmembrane helix</keyword>
<organism evidence="2 3">
    <name type="scientific">Trichophyton violaceum</name>
    <dbReference type="NCBI Taxonomy" id="34388"/>
    <lineage>
        <taxon>Eukaryota</taxon>
        <taxon>Fungi</taxon>
        <taxon>Dikarya</taxon>
        <taxon>Ascomycota</taxon>
        <taxon>Pezizomycotina</taxon>
        <taxon>Eurotiomycetes</taxon>
        <taxon>Eurotiomycetidae</taxon>
        <taxon>Onygenales</taxon>
        <taxon>Arthrodermataceae</taxon>
        <taxon>Trichophyton</taxon>
    </lineage>
</organism>
<evidence type="ECO:0000256" key="1">
    <source>
        <dbReference type="SAM" id="Phobius"/>
    </source>
</evidence>
<gene>
    <name evidence="2" type="ORF">A7D00_6783</name>
</gene>
<keyword evidence="1" id="KW-0472">Membrane</keyword>
<accession>A0A178FA44</accession>
<dbReference type="Proteomes" id="UP000243519">
    <property type="component" value="Unassembled WGS sequence"/>
</dbReference>